<dbReference type="EMBL" id="JAUTXU010000105">
    <property type="protein sequence ID" value="KAK3707911.1"/>
    <property type="molecule type" value="Genomic_DNA"/>
</dbReference>
<comment type="caution">
    <text evidence="1">The sequence shown here is derived from an EMBL/GenBank/DDBJ whole genome shotgun (WGS) entry which is preliminary data.</text>
</comment>
<protein>
    <submittedName>
        <fullName evidence="1">Uncharacterized protein</fullName>
    </submittedName>
</protein>
<organism evidence="1 2">
    <name type="scientific">Vermiconidia calcicola</name>
    <dbReference type="NCBI Taxonomy" id="1690605"/>
    <lineage>
        <taxon>Eukaryota</taxon>
        <taxon>Fungi</taxon>
        <taxon>Dikarya</taxon>
        <taxon>Ascomycota</taxon>
        <taxon>Pezizomycotina</taxon>
        <taxon>Dothideomycetes</taxon>
        <taxon>Dothideomycetidae</taxon>
        <taxon>Mycosphaerellales</taxon>
        <taxon>Extremaceae</taxon>
        <taxon>Vermiconidia</taxon>
    </lineage>
</organism>
<proteinExistence type="predicted"/>
<evidence type="ECO:0000313" key="1">
    <source>
        <dbReference type="EMBL" id="KAK3707911.1"/>
    </source>
</evidence>
<dbReference type="Proteomes" id="UP001281147">
    <property type="component" value="Unassembled WGS sequence"/>
</dbReference>
<accession>A0ACC3N114</accession>
<name>A0ACC3N114_9PEZI</name>
<gene>
    <name evidence="1" type="ORF">LTR37_011763</name>
</gene>
<sequence length="1018" mass="109735">MANNRDRSRSPTYADALKSPAPRPAPINTALARGTLGSGTSTANSVFSGQGSFGDASSGSVTTNATSLFAPSVWSPGPDTTQSATMPKKLSWEQALGQGTQTTGAVQKQKQRVATPKIATPKSAVGLGLQLGGLPLDDSKLGGVKVTPSPTPRSGAATPSASTFGSSSPYEFQQHAITDAQSSPFAATAADSNANTFPLMQYPFGTARDTADQPRVFPKTFHSPLHESARTNLAENAAPAATANKPMNGNQDTVTTKPAAEASGPKEDDSHDLTSAEPSVYSALTPFNAEDVEDLEEKKPSIFEQESHSQSFVCLSRDYSAELELAFPDAKVAIKMLNSSHFKLPYGARIICVKTDFVKNIQWAVERGRWATMDKVGVRIMRAWDERRTEDDKVFFLFSVNGHKCYCGLAEMSGPFTAGGNLEDWQGIEDGSITWGTIPVTWHYVKNVSYGWFTNVLHSHNGQPIVNMWNGMHFPTDAGREVVEVFVKRPHFTNVIAWLPGEQYRPHRAITHPGELDPDFQGTRMGPGGHRGRGQLRIRGRPEGRGAFNARALRNRENEAPPQDQASQAITKQEAIATGWRHPQQRTGQVLGEVQDPDNTPTHIRHAARTPEVNVTPPNFDGSASPSPRPGQVVTQMIQCVVDEQGNYLPITPRSASEMQGRQVQGGNPDMIRQVFRTTGQQLRAAQPPQYTTMRGRGGFRGGHGGRGGTRGPMLSPGGSRSLTEMPNAYGQQSFYEQPTSPTVYRMRSQLGMADPFSSPHHIHHASSTSNMPHQNHSLQTYHNTTSVFQRAVQSANFVPQDYGSRPGTASSFGSGGQGVSLGGSSYAPALSTPGTGMYGHVSNLPNYPYGSAPPVASTSSRFPGAAHSGNSLSSFLNDARSSNPIPTEYQGEGFAVPNLAPNTNDWHRAYLEIKRQQLQVEGEIAKLNYEADTRKTPNHGNSEPPGSEAGGLNAWVSTSDLEREKISPVASLAGSVIDHKREEIKQWASRMQADVESVSGRKAEEEETEGGGGVSLE</sequence>
<keyword evidence="2" id="KW-1185">Reference proteome</keyword>
<evidence type="ECO:0000313" key="2">
    <source>
        <dbReference type="Proteomes" id="UP001281147"/>
    </source>
</evidence>
<reference evidence="1" key="1">
    <citation type="submission" date="2023-07" db="EMBL/GenBank/DDBJ databases">
        <title>Black Yeasts Isolated from many extreme environments.</title>
        <authorList>
            <person name="Coleine C."/>
            <person name="Stajich J.E."/>
            <person name="Selbmann L."/>
        </authorList>
    </citation>
    <scope>NUCLEOTIDE SEQUENCE</scope>
    <source>
        <strain evidence="1">CCFEE 5714</strain>
    </source>
</reference>